<evidence type="ECO:0000313" key="1">
    <source>
        <dbReference type="EMBL" id="GLB46201.1"/>
    </source>
</evidence>
<gene>
    <name evidence="1" type="ORF">WR164_01800</name>
</gene>
<reference evidence="1" key="2">
    <citation type="journal article" date="2023" name="PLoS ONE">
        <title>Philodulcilactobacillus myokoensis gen. nov., sp. nov., a fructophilic, acidophilic, and agar-phobic lactic acid bacterium isolated from fermented vegetable extracts.</title>
        <authorList>
            <person name="Kouya T."/>
            <person name="Ishiyama Y."/>
            <person name="Ohashi S."/>
            <person name="Kumakubo R."/>
            <person name="Yamazaki T."/>
            <person name="Otaki T."/>
        </authorList>
    </citation>
    <scope>NUCLEOTIDE SEQUENCE</scope>
    <source>
        <strain evidence="1">WR16-4</strain>
    </source>
</reference>
<protein>
    <submittedName>
        <fullName evidence="1">Uncharacterized protein</fullName>
    </submittedName>
</protein>
<proteinExistence type="predicted"/>
<dbReference type="RefSeq" id="WP_286135659.1">
    <property type="nucleotide sequence ID" value="NZ_BRPL01000002.1"/>
</dbReference>
<sequence length="157" mass="18661">MIKLNKFNLNEHGLPKEIQLSYVVLYVMANHHVDEKFSRKDLKKLCPFYLGLPNNLRNKRSSNKSRQPLIDTYAEFELSSLFRTGLISRSKVDKKSPKYYINPLGCYLINFYKDDLYGFIKKIKLLYKNRNLKSFPFMVDIIFNTVNDKYISFKLNK</sequence>
<dbReference type="AlphaFoldDB" id="A0A9W6B077"/>
<comment type="caution">
    <text evidence="1">The sequence shown here is derived from an EMBL/GenBank/DDBJ whole genome shotgun (WGS) entry which is preliminary data.</text>
</comment>
<dbReference type="Proteomes" id="UP001144204">
    <property type="component" value="Unassembled WGS sequence"/>
</dbReference>
<dbReference type="EMBL" id="BRPL01000002">
    <property type="protein sequence ID" value="GLB46201.1"/>
    <property type="molecule type" value="Genomic_DNA"/>
</dbReference>
<organism evidence="1 2">
    <name type="scientific">Philodulcilactobacillus myokoensis</name>
    <dbReference type="NCBI Taxonomy" id="2929573"/>
    <lineage>
        <taxon>Bacteria</taxon>
        <taxon>Bacillati</taxon>
        <taxon>Bacillota</taxon>
        <taxon>Bacilli</taxon>
        <taxon>Lactobacillales</taxon>
        <taxon>Lactobacillaceae</taxon>
        <taxon>Philodulcilactobacillus</taxon>
    </lineage>
</organism>
<reference evidence="1" key="1">
    <citation type="submission" date="2022-07" db="EMBL/GenBank/DDBJ databases">
        <authorList>
            <person name="Kouya T."/>
            <person name="Ishiyama Y."/>
        </authorList>
    </citation>
    <scope>NUCLEOTIDE SEQUENCE</scope>
    <source>
        <strain evidence="1">WR16-4</strain>
    </source>
</reference>
<evidence type="ECO:0000313" key="2">
    <source>
        <dbReference type="Proteomes" id="UP001144204"/>
    </source>
</evidence>
<accession>A0A9W6B077</accession>
<keyword evidence="2" id="KW-1185">Reference proteome</keyword>
<name>A0A9W6B077_9LACO</name>